<dbReference type="Gene3D" id="1.10.357.10">
    <property type="entry name" value="Tetracycline Repressor, domain 2"/>
    <property type="match status" value="1"/>
</dbReference>
<feature type="compositionally biased region" description="Basic and acidic residues" evidence="6">
    <location>
        <begin position="1"/>
        <end position="21"/>
    </location>
</feature>
<dbReference type="RefSeq" id="WP_192783408.1">
    <property type="nucleotide sequence ID" value="NZ_JADBEK010000001.1"/>
</dbReference>
<keyword evidence="1" id="KW-0678">Repressor</keyword>
<evidence type="ECO:0000256" key="5">
    <source>
        <dbReference type="PROSITE-ProRule" id="PRU00335"/>
    </source>
</evidence>
<dbReference type="SUPFAM" id="SSF46689">
    <property type="entry name" value="Homeodomain-like"/>
    <property type="match status" value="1"/>
</dbReference>
<evidence type="ECO:0000256" key="1">
    <source>
        <dbReference type="ARBA" id="ARBA00022491"/>
    </source>
</evidence>
<comment type="caution">
    <text evidence="8">The sequence shown here is derived from an EMBL/GenBank/DDBJ whole genome shotgun (WGS) entry which is preliminary data.</text>
</comment>
<gene>
    <name evidence="8" type="ORF">H4W80_000319</name>
</gene>
<dbReference type="Pfam" id="PF00440">
    <property type="entry name" value="TetR_N"/>
    <property type="match status" value="1"/>
</dbReference>
<organism evidence="8 9">
    <name type="scientific">Nonomuraea angiospora</name>
    <dbReference type="NCBI Taxonomy" id="46172"/>
    <lineage>
        <taxon>Bacteria</taxon>
        <taxon>Bacillati</taxon>
        <taxon>Actinomycetota</taxon>
        <taxon>Actinomycetes</taxon>
        <taxon>Streptosporangiales</taxon>
        <taxon>Streptosporangiaceae</taxon>
        <taxon>Nonomuraea</taxon>
    </lineage>
</organism>
<dbReference type="Pfam" id="PF13977">
    <property type="entry name" value="TetR_C_6"/>
    <property type="match status" value="1"/>
</dbReference>
<reference evidence="8 9" key="1">
    <citation type="submission" date="2020-10" db="EMBL/GenBank/DDBJ databases">
        <title>Sequencing the genomes of 1000 actinobacteria strains.</title>
        <authorList>
            <person name="Klenk H.-P."/>
        </authorList>
    </citation>
    <scope>NUCLEOTIDE SEQUENCE [LARGE SCALE GENOMIC DNA]</scope>
    <source>
        <strain evidence="8 9">DSM 43173</strain>
    </source>
</reference>
<dbReference type="Proteomes" id="UP000633509">
    <property type="component" value="Unassembled WGS sequence"/>
</dbReference>
<dbReference type="EMBL" id="JADBEK010000001">
    <property type="protein sequence ID" value="MBE1582061.1"/>
    <property type="molecule type" value="Genomic_DNA"/>
</dbReference>
<protein>
    <submittedName>
        <fullName evidence="8">AcrR family transcriptional regulator</fullName>
    </submittedName>
</protein>
<feature type="region of interest" description="Disordered" evidence="6">
    <location>
        <begin position="1"/>
        <end position="27"/>
    </location>
</feature>
<dbReference type="PANTHER" id="PTHR30055">
    <property type="entry name" value="HTH-TYPE TRANSCRIPTIONAL REGULATOR RUTR"/>
    <property type="match status" value="1"/>
</dbReference>
<keyword evidence="3 5" id="KW-0238">DNA-binding</keyword>
<keyword evidence="9" id="KW-1185">Reference proteome</keyword>
<evidence type="ECO:0000256" key="6">
    <source>
        <dbReference type="SAM" id="MobiDB-lite"/>
    </source>
</evidence>
<evidence type="ECO:0000256" key="4">
    <source>
        <dbReference type="ARBA" id="ARBA00023163"/>
    </source>
</evidence>
<dbReference type="InterPro" id="IPR036271">
    <property type="entry name" value="Tet_transcr_reg_TetR-rel_C_sf"/>
</dbReference>
<evidence type="ECO:0000313" key="9">
    <source>
        <dbReference type="Proteomes" id="UP000633509"/>
    </source>
</evidence>
<dbReference type="SUPFAM" id="SSF48498">
    <property type="entry name" value="Tetracyclin repressor-like, C-terminal domain"/>
    <property type="match status" value="1"/>
</dbReference>
<dbReference type="InterPro" id="IPR009057">
    <property type="entry name" value="Homeodomain-like_sf"/>
</dbReference>
<dbReference type="PRINTS" id="PR00455">
    <property type="entry name" value="HTHTETR"/>
</dbReference>
<dbReference type="InterPro" id="IPR001647">
    <property type="entry name" value="HTH_TetR"/>
</dbReference>
<evidence type="ECO:0000259" key="7">
    <source>
        <dbReference type="PROSITE" id="PS50977"/>
    </source>
</evidence>
<dbReference type="PROSITE" id="PS50977">
    <property type="entry name" value="HTH_TETR_2"/>
    <property type="match status" value="1"/>
</dbReference>
<dbReference type="PANTHER" id="PTHR30055:SF234">
    <property type="entry name" value="HTH-TYPE TRANSCRIPTIONAL REGULATOR BETI"/>
    <property type="match status" value="1"/>
</dbReference>
<proteinExistence type="predicted"/>
<sequence>MSVKEPAYEQSREPSGKERHATRGYAKGRARRQEILRAAFRAFAEQGFRATSMREIAEMVGLSQAGLLHHFSSKEELLEEVLRLRDEEQTAFIERFFQEDSVDELGYLARLVEANSRQAGLVRLYTVLSGESVSPGHPAQPYFLERYAETRGRVEGHLREARDQGRIDAGADLAAAASTIIAVMDGLQVQWLLDPAAVDMRSAFRTFLDSYLRGLAPRPSR</sequence>
<name>A0ABR9LN35_9ACTN</name>
<keyword evidence="4" id="KW-0804">Transcription</keyword>
<dbReference type="InterPro" id="IPR050109">
    <property type="entry name" value="HTH-type_TetR-like_transc_reg"/>
</dbReference>
<keyword evidence="2" id="KW-0805">Transcription regulation</keyword>
<dbReference type="InterPro" id="IPR039538">
    <property type="entry name" value="BetI_C"/>
</dbReference>
<feature type="domain" description="HTH tetR-type" evidence="7">
    <location>
        <begin position="29"/>
        <end position="89"/>
    </location>
</feature>
<feature type="DNA-binding region" description="H-T-H motif" evidence="5">
    <location>
        <begin position="52"/>
        <end position="71"/>
    </location>
</feature>
<evidence type="ECO:0000256" key="2">
    <source>
        <dbReference type="ARBA" id="ARBA00023015"/>
    </source>
</evidence>
<evidence type="ECO:0000313" key="8">
    <source>
        <dbReference type="EMBL" id="MBE1582061.1"/>
    </source>
</evidence>
<accession>A0ABR9LN35</accession>
<evidence type="ECO:0000256" key="3">
    <source>
        <dbReference type="ARBA" id="ARBA00023125"/>
    </source>
</evidence>